<evidence type="ECO:0000313" key="2">
    <source>
        <dbReference type="Proteomes" id="UP000094819"/>
    </source>
</evidence>
<dbReference type="AlphaFoldDB" id="A0A1E3JZ38"/>
<protein>
    <submittedName>
        <fullName evidence="1">Uncharacterized protein</fullName>
    </submittedName>
</protein>
<evidence type="ECO:0000313" key="1">
    <source>
        <dbReference type="EMBL" id="ODO06079.1"/>
    </source>
</evidence>
<keyword evidence="2" id="KW-1185">Reference proteome</keyword>
<dbReference type="GeneID" id="30190521"/>
<proteinExistence type="predicted"/>
<gene>
    <name evidence="1" type="ORF">L198_01308</name>
</gene>
<name>A0A1E3JZ38_9TREE</name>
<organism evidence="1 2">
    <name type="scientific">Cryptococcus wingfieldii CBS 7118</name>
    <dbReference type="NCBI Taxonomy" id="1295528"/>
    <lineage>
        <taxon>Eukaryota</taxon>
        <taxon>Fungi</taxon>
        <taxon>Dikarya</taxon>
        <taxon>Basidiomycota</taxon>
        <taxon>Agaricomycotina</taxon>
        <taxon>Tremellomycetes</taxon>
        <taxon>Tremellales</taxon>
        <taxon>Cryptococcaceae</taxon>
        <taxon>Cryptococcus</taxon>
    </lineage>
</organism>
<sequence>MSIRRKVQRAVLEVERKERIAAEETRARNGVIQEGTDEVLGEVAHGQALYEEEENRVDPTDSCQKLDNILSTLTNHDGTIMLSRQS</sequence>
<dbReference type="EMBL" id="AWGH01000003">
    <property type="protein sequence ID" value="ODO06079.1"/>
    <property type="molecule type" value="Genomic_DNA"/>
</dbReference>
<comment type="caution">
    <text evidence="1">The sequence shown here is derived from an EMBL/GenBank/DDBJ whole genome shotgun (WGS) entry which is preliminary data.</text>
</comment>
<reference evidence="1 2" key="1">
    <citation type="submission" date="2016-06" db="EMBL/GenBank/DDBJ databases">
        <title>Evolution of pathogenesis and genome organization in the Tremellales.</title>
        <authorList>
            <person name="Cuomo C."/>
            <person name="Litvintseva A."/>
            <person name="Heitman J."/>
            <person name="Chen Y."/>
            <person name="Sun S."/>
            <person name="Springer D."/>
            <person name="Dromer F."/>
            <person name="Young S."/>
            <person name="Zeng Q."/>
            <person name="Chapman S."/>
            <person name="Gujja S."/>
            <person name="Saif S."/>
            <person name="Birren B."/>
        </authorList>
    </citation>
    <scope>NUCLEOTIDE SEQUENCE [LARGE SCALE GENOMIC DNA]</scope>
    <source>
        <strain evidence="1 2">CBS 7118</strain>
    </source>
</reference>
<dbReference type="Proteomes" id="UP000094819">
    <property type="component" value="Unassembled WGS sequence"/>
</dbReference>
<accession>A0A1E3JZ38</accession>
<dbReference type="RefSeq" id="XP_019034179.1">
    <property type="nucleotide sequence ID" value="XM_019173474.1"/>
</dbReference>